<dbReference type="InterPro" id="IPR016024">
    <property type="entry name" value="ARM-type_fold"/>
</dbReference>
<keyword evidence="4" id="KW-0808">Transferase</keyword>
<feature type="region of interest" description="Disordered" evidence="6">
    <location>
        <begin position="594"/>
        <end position="617"/>
    </location>
</feature>
<dbReference type="InterPro" id="IPR011989">
    <property type="entry name" value="ARM-like"/>
</dbReference>
<dbReference type="PANTHER" id="PTHR47446">
    <property type="entry name" value="RING-TYPE E3 UBIQUITIN TRANSFERASE"/>
    <property type="match status" value="1"/>
</dbReference>
<dbReference type="Pfam" id="PF04564">
    <property type="entry name" value="U-box"/>
    <property type="match status" value="1"/>
</dbReference>
<feature type="compositionally biased region" description="Basic and acidic residues" evidence="6">
    <location>
        <begin position="453"/>
        <end position="469"/>
    </location>
</feature>
<dbReference type="SUPFAM" id="SSF57850">
    <property type="entry name" value="RING/U-box"/>
    <property type="match status" value="1"/>
</dbReference>
<organism evidence="8 9">
    <name type="scientific">Solanum tuberosum</name>
    <name type="common">Potato</name>
    <dbReference type="NCBI Taxonomy" id="4113"/>
    <lineage>
        <taxon>Eukaryota</taxon>
        <taxon>Viridiplantae</taxon>
        <taxon>Streptophyta</taxon>
        <taxon>Embryophyta</taxon>
        <taxon>Tracheophyta</taxon>
        <taxon>Spermatophyta</taxon>
        <taxon>Magnoliopsida</taxon>
        <taxon>eudicotyledons</taxon>
        <taxon>Gunneridae</taxon>
        <taxon>Pentapetalae</taxon>
        <taxon>asterids</taxon>
        <taxon>lamiids</taxon>
        <taxon>Solanales</taxon>
        <taxon>Solanaceae</taxon>
        <taxon>Solanoideae</taxon>
        <taxon>Solaneae</taxon>
        <taxon>Solanum</taxon>
    </lineage>
</organism>
<dbReference type="Pfam" id="PF23568">
    <property type="entry name" value="ARM_LIN"/>
    <property type="match status" value="1"/>
</dbReference>
<feature type="region of interest" description="Disordered" evidence="6">
    <location>
        <begin position="374"/>
        <end position="490"/>
    </location>
</feature>
<feature type="domain" description="U-box" evidence="7">
    <location>
        <begin position="504"/>
        <end position="579"/>
    </location>
</feature>
<dbReference type="SUPFAM" id="SSF48371">
    <property type="entry name" value="ARM repeat"/>
    <property type="match status" value="2"/>
</dbReference>
<dbReference type="PROSITE" id="PS50294">
    <property type="entry name" value="WD_REPEATS_REGION"/>
    <property type="match status" value="1"/>
</dbReference>
<dbReference type="InterPro" id="IPR036322">
    <property type="entry name" value="WD40_repeat_dom_sf"/>
</dbReference>
<dbReference type="CDD" id="cd16664">
    <property type="entry name" value="RING-Ubox_PUB"/>
    <property type="match status" value="1"/>
</dbReference>
<evidence type="ECO:0000313" key="8">
    <source>
        <dbReference type="EnsemblPlants" id="PGSC0003DMT400065133"/>
    </source>
</evidence>
<comment type="pathway">
    <text evidence="2">Protein modification; protein ubiquitination.</text>
</comment>
<dbReference type="Gramene" id="PGSC0003DMT400065133">
    <property type="protein sequence ID" value="PGSC0003DMT400065133"/>
    <property type="gene ID" value="PGSC0003DMG400025317"/>
</dbReference>
<dbReference type="EnsemblPlants" id="PGSC0003DMT400065133">
    <property type="protein sequence ID" value="PGSC0003DMT400065133"/>
    <property type="gene ID" value="PGSC0003DMG400025317"/>
</dbReference>
<dbReference type="EC" id="2.3.2.27" evidence="3"/>
<dbReference type="HOGENOM" id="CLU_005355_1_0_1"/>
<keyword evidence="9" id="KW-1185">Reference proteome</keyword>
<feature type="compositionally biased region" description="Polar residues" evidence="6">
    <location>
        <begin position="470"/>
        <end position="490"/>
    </location>
</feature>
<evidence type="ECO:0000256" key="1">
    <source>
        <dbReference type="ARBA" id="ARBA00000900"/>
    </source>
</evidence>
<evidence type="ECO:0000256" key="2">
    <source>
        <dbReference type="ARBA" id="ARBA00004906"/>
    </source>
</evidence>
<dbReference type="PROSITE" id="PS50082">
    <property type="entry name" value="WD_REPEATS_2"/>
    <property type="match status" value="1"/>
</dbReference>
<dbReference type="GO" id="GO:0061630">
    <property type="term" value="F:ubiquitin protein ligase activity"/>
    <property type="evidence" value="ECO:0007669"/>
    <property type="project" value="UniProtKB-EC"/>
</dbReference>
<dbReference type="OMA" id="FNKYVKC"/>
<dbReference type="InterPro" id="IPR056512">
    <property type="entry name" value="LIN_N"/>
</dbReference>
<feature type="compositionally biased region" description="Polar residues" evidence="6">
    <location>
        <begin position="431"/>
        <end position="448"/>
    </location>
</feature>
<dbReference type="Pfam" id="PF23654">
    <property type="entry name" value="ARM_LIN_2nd"/>
    <property type="match status" value="1"/>
</dbReference>
<dbReference type="PROSITE" id="PS51698">
    <property type="entry name" value="U_BOX"/>
    <property type="match status" value="1"/>
</dbReference>
<dbReference type="SMART" id="SM00504">
    <property type="entry name" value="Ubox"/>
    <property type="match status" value="1"/>
</dbReference>
<feature type="region of interest" description="Disordered" evidence="6">
    <location>
        <begin position="315"/>
        <end position="358"/>
    </location>
</feature>
<dbReference type="InterPro" id="IPR045210">
    <property type="entry name" value="RING-Ubox_PUB"/>
</dbReference>
<dbReference type="Gene3D" id="2.130.10.10">
    <property type="entry name" value="YVTN repeat-like/Quinoprotein amine dehydrogenase"/>
    <property type="match status" value="1"/>
</dbReference>
<dbReference type="UniPathway" id="UPA00143"/>
<dbReference type="InterPro" id="IPR055566">
    <property type="entry name" value="ARM_LIN"/>
</dbReference>
<dbReference type="InterPro" id="IPR015943">
    <property type="entry name" value="WD40/YVTN_repeat-like_dom_sf"/>
</dbReference>
<comment type="catalytic activity">
    <reaction evidence="1">
        <text>S-ubiquitinyl-[E2 ubiquitin-conjugating enzyme]-L-cysteine + [acceptor protein]-L-lysine = [E2 ubiquitin-conjugating enzyme]-L-cysteine + N(6)-ubiquitinyl-[acceptor protein]-L-lysine.</text>
        <dbReference type="EC" id="2.3.2.27"/>
    </reaction>
</comment>
<reference evidence="9" key="1">
    <citation type="journal article" date="2011" name="Nature">
        <title>Genome sequence and analysis of the tuber crop potato.</title>
        <authorList>
            <consortium name="The Potato Genome Sequencing Consortium"/>
        </authorList>
    </citation>
    <scope>NUCLEOTIDE SEQUENCE [LARGE SCALE GENOMIC DNA]</scope>
    <source>
        <strain evidence="9">cv. DM1-3 516 R44</strain>
    </source>
</reference>
<dbReference type="eggNOG" id="KOG0167">
    <property type="taxonomic scope" value="Eukaryota"/>
</dbReference>
<dbReference type="InParanoid" id="M1CDG4"/>
<dbReference type="Gene3D" id="1.25.10.10">
    <property type="entry name" value="Leucine-rich Repeat Variant"/>
    <property type="match status" value="1"/>
</dbReference>
<evidence type="ECO:0000313" key="9">
    <source>
        <dbReference type="Proteomes" id="UP000011115"/>
    </source>
</evidence>
<dbReference type="Pfam" id="PF23628">
    <property type="entry name" value="ARM_LIN_C"/>
    <property type="match status" value="1"/>
</dbReference>
<dbReference type="InterPro" id="IPR013083">
    <property type="entry name" value="Znf_RING/FYVE/PHD"/>
</dbReference>
<keyword evidence="5" id="KW-0853">WD repeat</keyword>
<dbReference type="InterPro" id="IPR056514">
    <property type="entry name" value="ARM_LIN_2nd"/>
</dbReference>
<feature type="compositionally biased region" description="Polar residues" evidence="6">
    <location>
        <begin position="315"/>
        <end position="330"/>
    </location>
</feature>
<dbReference type="SUPFAM" id="SSF50978">
    <property type="entry name" value="WD40 repeat-like"/>
    <property type="match status" value="1"/>
</dbReference>
<dbReference type="STRING" id="4113.M1CDG4"/>
<dbReference type="InterPro" id="IPR052858">
    <property type="entry name" value="E3_ubiquitin-ligase_LIN"/>
</dbReference>
<dbReference type="InterPro" id="IPR001680">
    <property type="entry name" value="WD40_rpt"/>
</dbReference>
<dbReference type="Gene3D" id="3.30.40.10">
    <property type="entry name" value="Zinc/RING finger domain, C3HC4 (zinc finger)"/>
    <property type="match status" value="1"/>
</dbReference>
<name>M1CDG4_SOLTU</name>
<evidence type="ECO:0000256" key="5">
    <source>
        <dbReference type="PROSITE-ProRule" id="PRU00221"/>
    </source>
</evidence>
<dbReference type="SMART" id="SM00320">
    <property type="entry name" value="WD40"/>
    <property type="match status" value="4"/>
</dbReference>
<dbReference type="Proteomes" id="UP000011115">
    <property type="component" value="Unassembled WGS sequence"/>
</dbReference>
<evidence type="ECO:0000256" key="6">
    <source>
        <dbReference type="SAM" id="MobiDB-lite"/>
    </source>
</evidence>
<accession>M1CDG4</accession>
<dbReference type="Pfam" id="PF00400">
    <property type="entry name" value="WD40"/>
    <property type="match status" value="2"/>
</dbReference>
<reference evidence="8" key="2">
    <citation type="submission" date="2015-06" db="UniProtKB">
        <authorList>
            <consortium name="EnsemblPlants"/>
        </authorList>
    </citation>
    <scope>IDENTIFICATION</scope>
    <source>
        <strain evidence="8">DM1-3 516 R44</strain>
    </source>
</reference>
<proteinExistence type="predicted"/>
<evidence type="ECO:0000259" key="7">
    <source>
        <dbReference type="PROSITE" id="PS51698"/>
    </source>
</evidence>
<feature type="repeat" description="WD" evidence="5">
    <location>
        <begin position="1240"/>
        <end position="1271"/>
    </location>
</feature>
<evidence type="ECO:0000256" key="4">
    <source>
        <dbReference type="ARBA" id="ARBA00022679"/>
    </source>
</evidence>
<protein>
    <recommendedName>
        <fullName evidence="3">RING-type E3 ubiquitin transferase</fullName>
        <ecNumber evidence="3">2.3.2.27</ecNumber>
    </recommendedName>
</protein>
<dbReference type="GO" id="GO:0016567">
    <property type="term" value="P:protein ubiquitination"/>
    <property type="evidence" value="ECO:0007669"/>
    <property type="project" value="UniProtKB-UniPathway"/>
</dbReference>
<sequence length="1451" mass="162623">MAGNYRFEMDQEDIVRSLITSVGSFIQDRLIDKEQRTSHKEQCAERLAAEDGSSDKDTEVRYSDQAVLANLDWGIDALEEAINTSNIETKMARLDYAEKMLQVCAMLDSSQKTAGVPNFYLSAWAHLNLSYLWKLRNNVNNTVLHILEMFIIDPFFSRIDFAPELWKCLFLPHMSSIVGWYSEERHRIVMDVIPDSSDLSFTMDFDHDFNESLMFSVRPDQAEKMQKLEQLYGQSLDDNTRLYAKYYKDCINYDSATSKKTIPLLPIAEPPMTPLHEVRRSIPDYVKFGPILPKSAGFTPILRVKENAKGESRLNMISSSSDNQEDSTTWDPVKGIPEEDEEDYEPEPHVHIASNKRNQENRSFYVEARSKVEQININQKQSPKAFPSMDSPKVESPKTPYSQEPSPKKSDTPSRKGVPVLRLLSGRVKDSSMSNSLHLSQELKINSADSDEERTVQHETVGKRNDRRQSLSQSLEKGSPNNSDEGSLSCISLPLSEKSTAPSRPPKDFVCPITGQIFNDPVTLETGQTYEGKAIQEWIKRGNTTCPITRQSLSAATLPKTNYVLKRLITSWREQHPDLAQEFSYSQTPRSYLNIPSSRERSSESTPSPTFNHPNHRRIEEIVEQRSRRFMRAAVSMSPTSVISQAATEAIINGLKPHVSCLCTSEDLQECEEAILTIAQIWIDSKLESQGVHSYLSAPTIVNGFVEVLSASIKREVLKTTIYILSELLYADDSIGEILTSVDSDFECLATLLKDGLPEAAVLIYLLRPSFSQLSAHNFVPSLIQIISNRNEDSSDFQFTLGPKEAAVVLLEQIITGGGESDRSFNAMQIISGNGIPALLKCLEHENGRESIVCILLFCIRVDKSCRNTVASRIELSPVLELIHTGSDSVKATCIELLYELVLLSRRTLCNQILQIIKDEGAFSTMHTLLVCLQMASMEQKSTIAPLLLQLDLLVEPRKMSIYREESIEALIEALHEKDFPASQLRALDALLSLSGHLTNSGKSFLEARLLKTAGFNQRYNATIKEEKQRAGENDITNTMEEEEKALSSWEKRTAFVLCNHEKGLIFKALEECLTSTSMEIAKSSFIVATWLIHMLYSFPDTGIRDIARKSLLEQFIQMLQSTKNLEEKILAALALRGFISDLGALSELGIYAKCLCRNLRKLKKYSTVVSDIMKTLMNLPCIDAAELWCYSECPEMDVSMNGEVLCLLHIRGRLISSHSDGTIKVWETGKRNPRLIHETREHSKAVTCLYVSSSGDKLYSGSLDRTIRVWAINQEEIHCLQVHDVKEPVLELIANTHFACFASQATGVKEVDLSTQTSTTFYAGAKKLLGKQNIYSLQVQKNVIFAGGSLVDGISGKVFTLPSKAVIGTLSTGSDIQRLAVNNDLIFSATKSGNIEVWLQERVTKMTCIKMKSGGQSKITSLAVDKDGEMIFAGSIDGKIQVQYIYILCF</sequence>
<dbReference type="InterPro" id="IPR003613">
    <property type="entry name" value="Ubox_domain"/>
</dbReference>
<evidence type="ECO:0000256" key="3">
    <source>
        <dbReference type="ARBA" id="ARBA00012483"/>
    </source>
</evidence>
<dbReference type="PaxDb" id="4113-PGSC0003DMT400065133"/>
<dbReference type="PANTHER" id="PTHR47446:SF3">
    <property type="entry name" value="RING-TYPE E3 UBIQUITIN TRANSFERASE"/>
    <property type="match status" value="1"/>
</dbReference>